<evidence type="ECO:0000313" key="2">
    <source>
        <dbReference type="Proteomes" id="UP000814033"/>
    </source>
</evidence>
<reference evidence="1" key="2">
    <citation type="journal article" date="2022" name="New Phytol.">
        <title>Evolutionary transition to the ectomycorrhizal habit in the genomes of a hyperdiverse lineage of mushroom-forming fungi.</title>
        <authorList>
            <person name="Looney B."/>
            <person name="Miyauchi S."/>
            <person name="Morin E."/>
            <person name="Drula E."/>
            <person name="Courty P.E."/>
            <person name="Kohler A."/>
            <person name="Kuo A."/>
            <person name="LaButti K."/>
            <person name="Pangilinan J."/>
            <person name="Lipzen A."/>
            <person name="Riley R."/>
            <person name="Andreopoulos W."/>
            <person name="He G."/>
            <person name="Johnson J."/>
            <person name="Nolan M."/>
            <person name="Tritt A."/>
            <person name="Barry K.W."/>
            <person name="Grigoriev I.V."/>
            <person name="Nagy L.G."/>
            <person name="Hibbett D."/>
            <person name="Henrissat B."/>
            <person name="Matheny P.B."/>
            <person name="Labbe J."/>
            <person name="Martin F.M."/>
        </authorList>
    </citation>
    <scope>NUCLEOTIDE SEQUENCE</scope>
    <source>
        <strain evidence="1">FP105234-sp</strain>
    </source>
</reference>
<comment type="caution">
    <text evidence="1">The sequence shown here is derived from an EMBL/GenBank/DDBJ whole genome shotgun (WGS) entry which is preliminary data.</text>
</comment>
<keyword evidence="2" id="KW-1185">Reference proteome</keyword>
<organism evidence="1 2">
    <name type="scientific">Auriscalpium vulgare</name>
    <dbReference type="NCBI Taxonomy" id="40419"/>
    <lineage>
        <taxon>Eukaryota</taxon>
        <taxon>Fungi</taxon>
        <taxon>Dikarya</taxon>
        <taxon>Basidiomycota</taxon>
        <taxon>Agaricomycotina</taxon>
        <taxon>Agaricomycetes</taxon>
        <taxon>Russulales</taxon>
        <taxon>Auriscalpiaceae</taxon>
        <taxon>Auriscalpium</taxon>
    </lineage>
</organism>
<evidence type="ECO:0000313" key="1">
    <source>
        <dbReference type="EMBL" id="KAI0048410.1"/>
    </source>
</evidence>
<sequence length="198" mass="21859">MPPPITFRRSARTDGSTLRRGSRLSLARILTAHFLTLANSTAFPVLACGSNAIPASQRTPLPPRHPLPASPSPASYTHDDNPQHKQLRALLWPSKSADYCTDEPASRGNKCSTESCSRDLPPHDQMSAPRRRLSAHIKSASRTQIRHPEHSLHIPHKSAPSMCQEQEAESSCGEQSTYGQRRRGGAHIKIILYNCNMI</sequence>
<protein>
    <submittedName>
        <fullName evidence="1">Uncharacterized protein</fullName>
    </submittedName>
</protein>
<gene>
    <name evidence="1" type="ORF">FA95DRAFT_1075888</name>
</gene>
<name>A0ACB8RWK1_9AGAM</name>
<dbReference type="EMBL" id="MU275887">
    <property type="protein sequence ID" value="KAI0048410.1"/>
    <property type="molecule type" value="Genomic_DNA"/>
</dbReference>
<proteinExistence type="predicted"/>
<reference evidence="1" key="1">
    <citation type="submission" date="2021-02" db="EMBL/GenBank/DDBJ databases">
        <authorList>
            <consortium name="DOE Joint Genome Institute"/>
            <person name="Ahrendt S."/>
            <person name="Looney B.P."/>
            <person name="Miyauchi S."/>
            <person name="Morin E."/>
            <person name="Drula E."/>
            <person name="Courty P.E."/>
            <person name="Chicoki N."/>
            <person name="Fauchery L."/>
            <person name="Kohler A."/>
            <person name="Kuo A."/>
            <person name="Labutti K."/>
            <person name="Pangilinan J."/>
            <person name="Lipzen A."/>
            <person name="Riley R."/>
            <person name="Andreopoulos W."/>
            <person name="He G."/>
            <person name="Johnson J."/>
            <person name="Barry K.W."/>
            <person name="Grigoriev I.V."/>
            <person name="Nagy L."/>
            <person name="Hibbett D."/>
            <person name="Henrissat B."/>
            <person name="Matheny P.B."/>
            <person name="Labbe J."/>
            <person name="Martin F."/>
        </authorList>
    </citation>
    <scope>NUCLEOTIDE SEQUENCE</scope>
    <source>
        <strain evidence="1">FP105234-sp</strain>
    </source>
</reference>
<accession>A0ACB8RWK1</accession>
<dbReference type="Proteomes" id="UP000814033">
    <property type="component" value="Unassembled WGS sequence"/>
</dbReference>